<organism evidence="1 2">
    <name type="scientific">Trichinella spiralis</name>
    <name type="common">Trichina worm</name>
    <dbReference type="NCBI Taxonomy" id="6334"/>
    <lineage>
        <taxon>Eukaryota</taxon>
        <taxon>Metazoa</taxon>
        <taxon>Ecdysozoa</taxon>
        <taxon>Nematoda</taxon>
        <taxon>Enoplea</taxon>
        <taxon>Dorylaimia</taxon>
        <taxon>Trichinellida</taxon>
        <taxon>Trichinellidae</taxon>
        <taxon>Trichinella</taxon>
    </lineage>
</organism>
<sequence length="77" mass="8477">MSRYLYNEKQLMVNFLHNLCHEADIGGPNGRPTGGRTTGSLSTCHFDHRAPENLASVFTPNKTMVKGSQNTKLNVAT</sequence>
<keyword evidence="2" id="KW-1185">Reference proteome</keyword>
<evidence type="ECO:0000313" key="1">
    <source>
        <dbReference type="EMBL" id="KAL1230328.1"/>
    </source>
</evidence>
<comment type="caution">
    <text evidence="1">The sequence shown here is derived from an EMBL/GenBank/DDBJ whole genome shotgun (WGS) entry which is preliminary data.</text>
</comment>
<reference evidence="1 2" key="1">
    <citation type="submission" date="2024-07" db="EMBL/GenBank/DDBJ databases">
        <title>Enhanced genomic and transcriptomic resources for Trichinella pseudospiralis and T. spiralis underpin the discovery of pronounced molecular differences between stages and species.</title>
        <authorList>
            <person name="Pasi K.K."/>
            <person name="La Rosa G."/>
            <person name="Gomez-Morales M.A."/>
            <person name="Tosini F."/>
            <person name="Sumanam S."/>
            <person name="Young N.D."/>
            <person name="Chang B.C."/>
            <person name="Robin G.B."/>
        </authorList>
    </citation>
    <scope>NUCLEOTIDE SEQUENCE [LARGE SCALE GENOMIC DNA]</scope>
    <source>
        <strain evidence="1">ISS534</strain>
    </source>
</reference>
<gene>
    <name evidence="1" type="ORF">TSPI_06659</name>
</gene>
<dbReference type="Proteomes" id="UP001558632">
    <property type="component" value="Unassembled WGS sequence"/>
</dbReference>
<dbReference type="EMBL" id="JBEUSY010000476">
    <property type="protein sequence ID" value="KAL1230328.1"/>
    <property type="molecule type" value="Genomic_DNA"/>
</dbReference>
<accession>A0ABR3K562</accession>
<evidence type="ECO:0000313" key="2">
    <source>
        <dbReference type="Proteomes" id="UP001558632"/>
    </source>
</evidence>
<name>A0ABR3K562_TRISP</name>
<proteinExistence type="predicted"/>
<protein>
    <submittedName>
        <fullName evidence="1">Protein SPMIP3</fullName>
    </submittedName>
</protein>